<feature type="region of interest" description="Disordered" evidence="1">
    <location>
        <begin position="95"/>
        <end position="160"/>
    </location>
</feature>
<proteinExistence type="predicted"/>
<reference evidence="2 3" key="1">
    <citation type="journal article" date="2007" name="Nat. Biotechnol.">
        <title>Complete genome sequence of the erythromycin-producing bacterium Saccharopolyspora erythraea NRRL23338.</title>
        <authorList>
            <person name="Oliynyk M."/>
            <person name="Samborskyy M."/>
            <person name="Lester J.B."/>
            <person name="Mironenko T."/>
            <person name="Scott N."/>
            <person name="Dickens S."/>
            <person name="Haydock S.F."/>
            <person name="Leadlay P.F."/>
        </authorList>
    </citation>
    <scope>NUCLEOTIDE SEQUENCE [LARGE SCALE GENOMIC DNA]</scope>
    <source>
        <strain evidence="3">ATCC 11635 / DSM 40517 / JCM 4748 / NBRC 13426 / NCIMB 8594 / NRRL 2338</strain>
    </source>
</reference>
<dbReference type="AlphaFoldDB" id="A4FJI8"/>
<dbReference type="HOGENOM" id="CLU_1650895_0_0_11"/>
<evidence type="ECO:0000256" key="1">
    <source>
        <dbReference type="SAM" id="MobiDB-lite"/>
    </source>
</evidence>
<name>A4FJI8_SACEN</name>
<dbReference type="KEGG" id="sen:SACE_4947"/>
<protein>
    <submittedName>
        <fullName evidence="2">Uncharacterized protein</fullName>
    </submittedName>
</protein>
<dbReference type="STRING" id="405948.SACE_4947"/>
<keyword evidence="3" id="KW-1185">Reference proteome</keyword>
<accession>A4FJI8</accession>
<sequence length="160" mass="18476">MRVAWTDHRNCYRDASIGQDTPFQTKPQLAQRMLRRLLDNPSGWDTRRSTTVRRSPAYRVRHADRPMRANTPAPAALKRGWQRRLSCGAPLDEQRRAGLLHRAHHPPSATDRTRSGRRKPTACRGNLPVRQERDRARPLSGPALRSQLPPYQPDHARRPF</sequence>
<organism evidence="2 3">
    <name type="scientific">Saccharopolyspora erythraea (strain ATCC 11635 / DSM 40517 / JCM 4748 / NBRC 13426 / NCIMB 8594 / NRRL 2338)</name>
    <dbReference type="NCBI Taxonomy" id="405948"/>
    <lineage>
        <taxon>Bacteria</taxon>
        <taxon>Bacillati</taxon>
        <taxon>Actinomycetota</taxon>
        <taxon>Actinomycetes</taxon>
        <taxon>Pseudonocardiales</taxon>
        <taxon>Pseudonocardiaceae</taxon>
        <taxon>Saccharopolyspora</taxon>
    </lineage>
</organism>
<evidence type="ECO:0000313" key="3">
    <source>
        <dbReference type="Proteomes" id="UP000006728"/>
    </source>
</evidence>
<gene>
    <name evidence="2" type="ordered locus">SACE_4947</name>
</gene>
<dbReference type="Proteomes" id="UP000006728">
    <property type="component" value="Chromosome"/>
</dbReference>
<dbReference type="EMBL" id="AM420293">
    <property type="protein sequence ID" value="CAM04213.1"/>
    <property type="molecule type" value="Genomic_DNA"/>
</dbReference>
<evidence type="ECO:0000313" key="2">
    <source>
        <dbReference type="EMBL" id="CAM04213.1"/>
    </source>
</evidence>